<keyword evidence="1" id="KW-0418">Kinase</keyword>
<dbReference type="RefSeq" id="WP_139602039.1">
    <property type="nucleotide sequence ID" value="NZ_VDCQ01000010.1"/>
</dbReference>
<reference evidence="1 2" key="1">
    <citation type="submission" date="2019-05" db="EMBL/GenBank/DDBJ databases">
        <title>We sequenced the genome of Paenibacillus hemerocallicola KCTC 33185 for further insight into its adaptation and study the phylogeny of Paenibacillus.</title>
        <authorList>
            <person name="Narsing Rao M.P."/>
        </authorList>
    </citation>
    <scope>NUCLEOTIDE SEQUENCE [LARGE SCALE GENOMIC DNA]</scope>
    <source>
        <strain evidence="1 2">KCTC 33185</strain>
    </source>
</reference>
<organism evidence="1 2">
    <name type="scientific">Paenibacillus hemerocallicola</name>
    <dbReference type="NCBI Taxonomy" id="1172614"/>
    <lineage>
        <taxon>Bacteria</taxon>
        <taxon>Bacillati</taxon>
        <taxon>Bacillota</taxon>
        <taxon>Bacilli</taxon>
        <taxon>Bacillales</taxon>
        <taxon>Paenibacillaceae</taxon>
        <taxon>Paenibacillus</taxon>
    </lineage>
</organism>
<keyword evidence="1" id="KW-0723">Serine/threonine-protein kinase</keyword>
<evidence type="ECO:0000313" key="2">
    <source>
        <dbReference type="Proteomes" id="UP000307943"/>
    </source>
</evidence>
<dbReference type="InterPro" id="IPR011009">
    <property type="entry name" value="Kinase-like_dom_sf"/>
</dbReference>
<comment type="caution">
    <text evidence="1">The sequence shown here is derived from an EMBL/GenBank/DDBJ whole genome shotgun (WGS) entry which is preliminary data.</text>
</comment>
<gene>
    <name evidence="1" type="ORF">FE784_09965</name>
</gene>
<name>A0A5C4TCA9_9BACL</name>
<dbReference type="EMBL" id="VDCQ01000010">
    <property type="protein sequence ID" value="TNJ66575.1"/>
    <property type="molecule type" value="Genomic_DNA"/>
</dbReference>
<accession>A0A5C4TCA9</accession>
<evidence type="ECO:0000313" key="1">
    <source>
        <dbReference type="EMBL" id="TNJ66575.1"/>
    </source>
</evidence>
<dbReference type="Gene3D" id="1.10.510.10">
    <property type="entry name" value="Transferase(Phosphotransferase) domain 1"/>
    <property type="match status" value="1"/>
</dbReference>
<sequence length="216" mass="24518">MEDFRSISVTSEIVGGKKQLKVRNPAGYPMIGIGAQGAVFRLSSDRCVKVYEDSRTAFWESKALKAAEEVPYFPKLYETGDKYVIMEYLPGPNLRDYLADNPGLTESFAAQLLGIVKAMRKLKFARIDTRTGHIIVTEGGKLKVIDHSGAYRTIRRAPFMLFKSLERDGGLRVFLKYVAEHDPKLYGKWRKKRIEGVDLADIPRLPRPEKLLHRAT</sequence>
<dbReference type="GO" id="GO:0004674">
    <property type="term" value="F:protein serine/threonine kinase activity"/>
    <property type="evidence" value="ECO:0007669"/>
    <property type="project" value="UniProtKB-KW"/>
</dbReference>
<keyword evidence="2" id="KW-1185">Reference proteome</keyword>
<dbReference type="Proteomes" id="UP000307943">
    <property type="component" value="Unassembled WGS sequence"/>
</dbReference>
<dbReference type="AlphaFoldDB" id="A0A5C4TCA9"/>
<dbReference type="OrthoDB" id="820708at2"/>
<dbReference type="SUPFAM" id="SSF56112">
    <property type="entry name" value="Protein kinase-like (PK-like)"/>
    <property type="match status" value="1"/>
</dbReference>
<proteinExistence type="predicted"/>
<protein>
    <submittedName>
        <fullName evidence="1">Serine/threonine protein kinase</fullName>
    </submittedName>
</protein>
<keyword evidence="1" id="KW-0808">Transferase</keyword>